<evidence type="ECO:0000313" key="6">
    <source>
        <dbReference type="Proteomes" id="UP000663850"/>
    </source>
</evidence>
<dbReference type="SUPFAM" id="SSF48056">
    <property type="entry name" value="Di-copper centre-containing domain"/>
    <property type="match status" value="1"/>
</dbReference>
<dbReference type="PANTHER" id="PTHR11474:SF126">
    <property type="entry name" value="TYROSINASE-LIKE PROTEIN TYR-1-RELATED"/>
    <property type="match status" value="1"/>
</dbReference>
<keyword evidence="3" id="KW-0732">Signal</keyword>
<feature type="domain" description="Tyrosinase copper-binding" evidence="4">
    <location>
        <begin position="234"/>
        <end position="245"/>
    </location>
</feature>
<reference evidence="5" key="1">
    <citation type="submission" date="2021-01" db="EMBL/GenBank/DDBJ databases">
        <authorList>
            <person name="Kaushik A."/>
        </authorList>
    </citation>
    <scope>NUCLEOTIDE SEQUENCE</scope>
    <source>
        <strain evidence="5">Type strain: AG8-Rh-89/</strain>
    </source>
</reference>
<dbReference type="InterPro" id="IPR050316">
    <property type="entry name" value="Tyrosinase/Hemocyanin"/>
</dbReference>
<evidence type="ECO:0000256" key="1">
    <source>
        <dbReference type="ARBA" id="ARBA00022723"/>
    </source>
</evidence>
<evidence type="ECO:0000313" key="5">
    <source>
        <dbReference type="EMBL" id="CAE6477110.1"/>
    </source>
</evidence>
<feature type="signal peptide" evidence="3">
    <location>
        <begin position="1"/>
        <end position="23"/>
    </location>
</feature>
<organism evidence="5 6">
    <name type="scientific">Rhizoctonia solani</name>
    <dbReference type="NCBI Taxonomy" id="456999"/>
    <lineage>
        <taxon>Eukaryota</taxon>
        <taxon>Fungi</taxon>
        <taxon>Dikarya</taxon>
        <taxon>Basidiomycota</taxon>
        <taxon>Agaricomycotina</taxon>
        <taxon>Agaricomycetes</taxon>
        <taxon>Cantharellales</taxon>
        <taxon>Ceratobasidiaceae</taxon>
        <taxon>Rhizoctonia</taxon>
    </lineage>
</organism>
<name>A0A8H3CA59_9AGAM</name>
<comment type="caution">
    <text evidence="5">The sequence shown here is derived from an EMBL/GenBank/DDBJ whole genome shotgun (WGS) entry which is preliminary data.</text>
</comment>
<dbReference type="EMBL" id="CAJMWZ010003645">
    <property type="protein sequence ID" value="CAE6477110.1"/>
    <property type="molecule type" value="Genomic_DNA"/>
</dbReference>
<keyword evidence="1" id="KW-0479">Metal-binding</keyword>
<feature type="chain" id="PRO_5034477079" description="Tyrosinase copper-binding domain-containing protein" evidence="3">
    <location>
        <begin position="24"/>
        <end position="308"/>
    </location>
</feature>
<evidence type="ECO:0000259" key="4">
    <source>
        <dbReference type="PROSITE" id="PS00498"/>
    </source>
</evidence>
<keyword evidence="2" id="KW-0186">Copper</keyword>
<proteinExistence type="predicted"/>
<dbReference type="GO" id="GO:0016491">
    <property type="term" value="F:oxidoreductase activity"/>
    <property type="evidence" value="ECO:0007669"/>
    <property type="project" value="InterPro"/>
</dbReference>
<sequence length="308" mass="35213">MWSATLTLPWLCLSFLLLPTVLSAPTVAEGGCSEPSVRREWRKLSNKQKTAYHNAVKCIQSKASVIESGGRSKTILDDFTYIHYQLRDTVHHVSVFLPWHRWFLEMHIAELKKCGYTGSMPYWDWTRDSGTIENFINSEMFHPTKGFGSLDFTEACVEDGPYAGMQVNFPEPHCLKRGLDLATVAPQLWTKSGIQQIMDNTDFLGFWNQTERIPHDKIHNAVGGDLLEHYSPNDPLFYLHHAQIDRIWALWQGRNKARIQDYSGNTVQNVTTNTALLSDMMTMIDLAENRTVESVMDTQANGLCYTYE</sequence>
<evidence type="ECO:0000256" key="3">
    <source>
        <dbReference type="SAM" id="SignalP"/>
    </source>
</evidence>
<dbReference type="Gene3D" id="1.10.1280.10">
    <property type="entry name" value="Di-copper center containing domain from catechol oxidase"/>
    <property type="match status" value="1"/>
</dbReference>
<dbReference type="PRINTS" id="PR00092">
    <property type="entry name" value="TYROSINASE"/>
</dbReference>
<dbReference type="InterPro" id="IPR008922">
    <property type="entry name" value="Di-copper_centre_dom_sf"/>
</dbReference>
<evidence type="ECO:0000256" key="2">
    <source>
        <dbReference type="ARBA" id="ARBA00023008"/>
    </source>
</evidence>
<gene>
    <name evidence="5" type="ORF">RDB_LOCUS70143</name>
</gene>
<dbReference type="AlphaFoldDB" id="A0A8H3CA59"/>
<dbReference type="PANTHER" id="PTHR11474">
    <property type="entry name" value="TYROSINASE FAMILY MEMBER"/>
    <property type="match status" value="1"/>
</dbReference>
<accession>A0A8H3CA59</accession>
<dbReference type="Pfam" id="PF00264">
    <property type="entry name" value="Tyrosinase"/>
    <property type="match status" value="1"/>
</dbReference>
<dbReference type="InterPro" id="IPR002227">
    <property type="entry name" value="Tyrosinase_Cu-bd"/>
</dbReference>
<dbReference type="Proteomes" id="UP000663850">
    <property type="component" value="Unassembled WGS sequence"/>
</dbReference>
<protein>
    <recommendedName>
        <fullName evidence="4">Tyrosinase copper-binding domain-containing protein</fullName>
    </recommendedName>
</protein>
<dbReference type="PROSITE" id="PS00498">
    <property type="entry name" value="TYROSINASE_2"/>
    <property type="match status" value="1"/>
</dbReference>
<dbReference type="GO" id="GO:0046872">
    <property type="term" value="F:metal ion binding"/>
    <property type="evidence" value="ECO:0007669"/>
    <property type="project" value="UniProtKB-KW"/>
</dbReference>